<feature type="compositionally biased region" description="Low complexity" evidence="1">
    <location>
        <begin position="442"/>
        <end position="458"/>
    </location>
</feature>
<evidence type="ECO:0000256" key="1">
    <source>
        <dbReference type="SAM" id="MobiDB-lite"/>
    </source>
</evidence>
<dbReference type="GO" id="GO:0033309">
    <property type="term" value="C:SBF transcription complex"/>
    <property type="evidence" value="ECO:0007669"/>
    <property type="project" value="TreeGrafter"/>
</dbReference>
<reference evidence="3 4" key="1">
    <citation type="submission" date="2020-01" db="EMBL/GenBank/DDBJ databases">
        <authorList>
            <person name="Gupta K D."/>
        </authorList>
    </citation>
    <scope>NUCLEOTIDE SEQUENCE [LARGE SCALE GENOMIC DNA]</scope>
</reference>
<dbReference type="Gene3D" id="3.10.260.10">
    <property type="entry name" value="Transcription regulator HTH, APSES-type DNA-binding domain"/>
    <property type="match status" value="1"/>
</dbReference>
<protein>
    <recommendedName>
        <fullName evidence="2">HTH APSES-type domain-containing protein</fullName>
    </recommendedName>
</protein>
<dbReference type="PANTHER" id="PTHR43828:SF5">
    <property type="entry name" value="TRANSCRIPTIONAL REPRESSOR XBP1"/>
    <property type="match status" value="1"/>
</dbReference>
<name>A0A8S0XTU7_CYCAE</name>
<feature type="region of interest" description="Disordered" evidence="1">
    <location>
        <begin position="371"/>
        <end position="528"/>
    </location>
</feature>
<dbReference type="PROSITE" id="PS51299">
    <property type="entry name" value="HTH_APSES"/>
    <property type="match status" value="1"/>
</dbReference>
<keyword evidence="4" id="KW-1185">Reference proteome</keyword>
<feature type="compositionally biased region" description="Basic and acidic residues" evidence="1">
    <location>
        <begin position="519"/>
        <end position="528"/>
    </location>
</feature>
<evidence type="ECO:0000313" key="4">
    <source>
        <dbReference type="Proteomes" id="UP000467700"/>
    </source>
</evidence>
<gene>
    <name evidence="3" type="ORF">AAE3_LOCUS7865</name>
</gene>
<dbReference type="PANTHER" id="PTHR43828">
    <property type="entry name" value="ASPARAGINASE"/>
    <property type="match status" value="1"/>
</dbReference>
<evidence type="ECO:0000313" key="3">
    <source>
        <dbReference type="EMBL" id="CAA7265751.1"/>
    </source>
</evidence>
<dbReference type="Proteomes" id="UP000467700">
    <property type="component" value="Unassembled WGS sequence"/>
</dbReference>
<dbReference type="InterPro" id="IPR003163">
    <property type="entry name" value="Tscrpt_reg_HTH_APSES-type"/>
</dbReference>
<dbReference type="SUPFAM" id="SSF54616">
    <property type="entry name" value="DNA-binding domain of Mlu1-box binding protein MBP1"/>
    <property type="match status" value="1"/>
</dbReference>
<feature type="compositionally biased region" description="Basic and acidic residues" evidence="1">
    <location>
        <begin position="293"/>
        <end position="306"/>
    </location>
</feature>
<comment type="caution">
    <text evidence="3">The sequence shown here is derived from an EMBL/GenBank/DDBJ whole genome shotgun (WGS) entry which is preliminary data.</text>
</comment>
<dbReference type="AlphaFoldDB" id="A0A8S0XTU7"/>
<feature type="compositionally biased region" description="Polar residues" evidence="1">
    <location>
        <begin position="1"/>
        <end position="16"/>
    </location>
</feature>
<sequence>MTSGMLQETVQTSPSGSAPRFRPFASPNHHVTKGRYITSNDPRGYIPVYEYPLNGQWIMMDIDDGYILWTGIWKALGNSKADIVKMIDSQPDLAPLIRRVRGGYLKIQGTWMPYEVALKLSRRVAWAIREDLIPLFGPTFPSTCLSPDQPGYGQVVPTGQNRRRARRSTQSSIMQMPRAPAGWTVVTPSSNSAREALPPLHPVSARSADYPMASPYSSHPHIRSGTPSDLHHIPPLQNPVDMHLSSSSMVHDSHRFGSGPYSAPPPSSFRKPASTSPGKPGLMLDIHSLSMRDGPHEPPHPKEDFRLPPIQAADGGSPTHSPYALPPISAMEDLRGTVTQDSAAVLRRLRMDDDEYPRAGKHIDGLSWGRRHSLSVHPSSSRSLDTSPRFQPYTMPRSFQDHSMYRGRSPSTAPVYGYPRASGSRSELPRNAYSDASHEGDSTSNPSPTSPTTPNSLSESEHTRYTGGSVVRGKPFPSFTVDRLGQDRAPAHANPDPHSLSVSDTISVRRNSYDVQSDNDSHQPHRPW</sequence>
<feature type="compositionally biased region" description="Low complexity" evidence="1">
    <location>
        <begin position="375"/>
        <end position="384"/>
    </location>
</feature>
<feature type="domain" description="HTH APSES-type" evidence="2">
    <location>
        <begin position="35"/>
        <end position="147"/>
    </location>
</feature>
<feature type="region of interest" description="Disordered" evidence="1">
    <location>
        <begin position="1"/>
        <end position="27"/>
    </location>
</feature>
<dbReference type="InterPro" id="IPR036887">
    <property type="entry name" value="HTH_APSES_sf"/>
</dbReference>
<dbReference type="GO" id="GO:0003677">
    <property type="term" value="F:DNA binding"/>
    <property type="evidence" value="ECO:0007669"/>
    <property type="project" value="InterPro"/>
</dbReference>
<dbReference type="GO" id="GO:0030907">
    <property type="term" value="C:MBF transcription complex"/>
    <property type="evidence" value="ECO:0007669"/>
    <property type="project" value="TreeGrafter"/>
</dbReference>
<proteinExistence type="predicted"/>
<dbReference type="OrthoDB" id="5562739at2759"/>
<organism evidence="3 4">
    <name type="scientific">Cyclocybe aegerita</name>
    <name type="common">Black poplar mushroom</name>
    <name type="synonym">Agrocybe aegerita</name>
    <dbReference type="NCBI Taxonomy" id="1973307"/>
    <lineage>
        <taxon>Eukaryota</taxon>
        <taxon>Fungi</taxon>
        <taxon>Dikarya</taxon>
        <taxon>Basidiomycota</taxon>
        <taxon>Agaricomycotina</taxon>
        <taxon>Agaricomycetes</taxon>
        <taxon>Agaricomycetidae</taxon>
        <taxon>Agaricales</taxon>
        <taxon>Agaricineae</taxon>
        <taxon>Bolbitiaceae</taxon>
        <taxon>Cyclocybe</taxon>
    </lineage>
</organism>
<feature type="compositionally biased region" description="Polar residues" evidence="1">
    <location>
        <begin position="500"/>
        <end position="518"/>
    </location>
</feature>
<accession>A0A8S0XTU7</accession>
<feature type="region of interest" description="Disordered" evidence="1">
    <location>
        <begin position="212"/>
        <end position="322"/>
    </location>
</feature>
<dbReference type="EMBL" id="CACVBS010000050">
    <property type="protein sequence ID" value="CAA7265751.1"/>
    <property type="molecule type" value="Genomic_DNA"/>
</dbReference>
<evidence type="ECO:0000259" key="2">
    <source>
        <dbReference type="PROSITE" id="PS51299"/>
    </source>
</evidence>
<dbReference type="InterPro" id="IPR051642">
    <property type="entry name" value="SWI6-like"/>
</dbReference>
<dbReference type="GO" id="GO:0000981">
    <property type="term" value="F:DNA-binding transcription factor activity, RNA polymerase II-specific"/>
    <property type="evidence" value="ECO:0007669"/>
    <property type="project" value="UniProtKB-ARBA"/>
</dbReference>